<evidence type="ECO:0000256" key="14">
    <source>
        <dbReference type="PROSITE-ProRule" id="PRU01360"/>
    </source>
</evidence>
<evidence type="ECO:0000256" key="10">
    <source>
        <dbReference type="ARBA" id="ARBA00023077"/>
    </source>
</evidence>
<dbReference type="PANTHER" id="PTHR32552:SF68">
    <property type="entry name" value="FERRICHROME OUTER MEMBRANE TRANSPORTER_PHAGE RECEPTOR"/>
    <property type="match status" value="1"/>
</dbReference>
<accession>A0A6I2KY65</accession>
<evidence type="ECO:0000256" key="11">
    <source>
        <dbReference type="ARBA" id="ARBA00023136"/>
    </source>
</evidence>
<evidence type="ECO:0000256" key="16">
    <source>
        <dbReference type="SAM" id="SignalP"/>
    </source>
</evidence>
<dbReference type="InterPro" id="IPR036942">
    <property type="entry name" value="Beta-barrel_TonB_sf"/>
</dbReference>
<dbReference type="EMBL" id="WKJK01000003">
    <property type="protein sequence ID" value="MRW89927.1"/>
    <property type="molecule type" value="Genomic_DNA"/>
</dbReference>
<dbReference type="InterPro" id="IPR037066">
    <property type="entry name" value="Plug_dom_sf"/>
</dbReference>
<name>A0A6I2KY65_9BURK</name>
<comment type="similarity">
    <text evidence="2 14 15">Belongs to the TonB-dependent receptor family.</text>
</comment>
<feature type="signal peptide" evidence="16">
    <location>
        <begin position="1"/>
        <end position="27"/>
    </location>
</feature>
<reference evidence="19 20" key="1">
    <citation type="submission" date="2019-11" db="EMBL/GenBank/DDBJ databases">
        <title>Novel species isolated from a subtropical stream in China.</title>
        <authorList>
            <person name="Lu H."/>
        </authorList>
    </citation>
    <scope>NUCLEOTIDE SEQUENCE [LARGE SCALE GENOMIC DNA]</scope>
    <source>
        <strain evidence="19 20">FT80W</strain>
    </source>
</reference>
<dbReference type="Gene3D" id="2.40.170.20">
    <property type="entry name" value="TonB-dependent receptor, beta-barrel domain"/>
    <property type="match status" value="1"/>
</dbReference>
<keyword evidence="13 14" id="KW-0998">Cell outer membrane</keyword>
<evidence type="ECO:0000256" key="2">
    <source>
        <dbReference type="ARBA" id="ARBA00009810"/>
    </source>
</evidence>
<dbReference type="SUPFAM" id="SSF56935">
    <property type="entry name" value="Porins"/>
    <property type="match status" value="1"/>
</dbReference>
<evidence type="ECO:0000256" key="9">
    <source>
        <dbReference type="ARBA" id="ARBA00023065"/>
    </source>
</evidence>
<sequence length="741" mass="80154">MNLRPTLPPRFALALLTGLLQATFAQAADGAGAAAADDAATAAAPTAVVEIRSSLNTASSSAPSKGSLDARSAVSEVSDQFVRDYTSPVADYSQVLQMAPGMFSYSPNGVGLGDNKTTMRGLADGNSVIAFDGIPFNDTNGVSHHAWVFFPSQFTGGAVIDRSPGSAATIGQATYGGSINLLSRELENQQRTSLTGSYGTWNTKLVGLEHETGQFGPNGSSNLLINVHEMQSDGYQTFNKQKRDAASLKYRYQLNDDTTITLFSSWLNLTNNTPNIKGVTRANYDQGNYNALLSDDPTKGNYWGYNFYDISTAFSYLGVSTNLGGGWKLEDKAYVYRYWNKQNYNGSSISTSSAVDKLNSYLTKGNLLRLSQESSLGVLRTGLWYDYAKSFRYQIPSDPRTWVDLATPNFSETYQTTTVQPYVEFEFQVTPALRITPGVKYASYKQDFRHLQDNGGAVGTLGGVYNKTTGVITGGAPYIDNSVKYTDTLPSLDLHYQIAPAWTAYAQIARGDQIPATSVFDVVNAKVATTPKATKSTTTQVGTVWQSDKWNVSADVYRIRLDSPYSSSVDPTTGDAVYFLNGKEISQGVEAEGTVMLGNGFSVYGNATFGSTKYDTGKWVAGAPPDTETLALNYQHAGWSSGLFFKRVGKVYADNGSTHEAFSIDPVTLANLFVNYRIKNPTSFTKQAKLQFGVNNLFNRHSIVDVASAGTKTSSSAAPSPNDLLTVLPERSLSATLTIDF</sequence>
<dbReference type="Pfam" id="PF00593">
    <property type="entry name" value="TonB_dep_Rec_b-barrel"/>
    <property type="match status" value="1"/>
</dbReference>
<dbReference type="Gene3D" id="2.170.130.10">
    <property type="entry name" value="TonB-dependent receptor, plug domain"/>
    <property type="match status" value="1"/>
</dbReference>
<keyword evidence="7 16" id="KW-0732">Signal</keyword>
<dbReference type="InterPro" id="IPR039426">
    <property type="entry name" value="TonB-dep_rcpt-like"/>
</dbReference>
<comment type="caution">
    <text evidence="19">The sequence shown here is derived from an EMBL/GenBank/DDBJ whole genome shotgun (WGS) entry which is preliminary data.</text>
</comment>
<keyword evidence="12 19" id="KW-0675">Receptor</keyword>
<dbReference type="PROSITE" id="PS52016">
    <property type="entry name" value="TONB_DEPENDENT_REC_3"/>
    <property type="match status" value="1"/>
</dbReference>
<proteinExistence type="inferred from homology"/>
<evidence type="ECO:0000313" key="20">
    <source>
        <dbReference type="Proteomes" id="UP000433309"/>
    </source>
</evidence>
<evidence type="ECO:0000256" key="12">
    <source>
        <dbReference type="ARBA" id="ARBA00023170"/>
    </source>
</evidence>
<organism evidence="19 20">
    <name type="scientific">Duganella guangzhouensis</name>
    <dbReference type="NCBI Taxonomy" id="2666084"/>
    <lineage>
        <taxon>Bacteria</taxon>
        <taxon>Pseudomonadati</taxon>
        <taxon>Pseudomonadota</taxon>
        <taxon>Betaproteobacteria</taxon>
        <taxon>Burkholderiales</taxon>
        <taxon>Oxalobacteraceae</taxon>
        <taxon>Telluria group</taxon>
        <taxon>Duganella</taxon>
    </lineage>
</organism>
<dbReference type="GO" id="GO:0009279">
    <property type="term" value="C:cell outer membrane"/>
    <property type="evidence" value="ECO:0007669"/>
    <property type="project" value="UniProtKB-SubCell"/>
</dbReference>
<evidence type="ECO:0000256" key="7">
    <source>
        <dbReference type="ARBA" id="ARBA00022729"/>
    </source>
</evidence>
<keyword evidence="4 14" id="KW-1134">Transmembrane beta strand</keyword>
<keyword evidence="11 14" id="KW-0472">Membrane</keyword>
<dbReference type="InterPro" id="IPR012910">
    <property type="entry name" value="Plug_dom"/>
</dbReference>
<evidence type="ECO:0000256" key="15">
    <source>
        <dbReference type="RuleBase" id="RU003357"/>
    </source>
</evidence>
<evidence type="ECO:0000256" key="13">
    <source>
        <dbReference type="ARBA" id="ARBA00023237"/>
    </source>
</evidence>
<evidence type="ECO:0000259" key="17">
    <source>
        <dbReference type="Pfam" id="PF00593"/>
    </source>
</evidence>
<evidence type="ECO:0000313" key="19">
    <source>
        <dbReference type="EMBL" id="MRW89927.1"/>
    </source>
</evidence>
<keyword evidence="9" id="KW-0406">Ion transport</keyword>
<keyword evidence="8" id="KW-0408">Iron</keyword>
<feature type="domain" description="TonB-dependent receptor-like beta-barrel" evidence="17">
    <location>
        <begin position="252"/>
        <end position="697"/>
    </location>
</feature>
<evidence type="ECO:0000256" key="4">
    <source>
        <dbReference type="ARBA" id="ARBA00022452"/>
    </source>
</evidence>
<evidence type="ECO:0000256" key="3">
    <source>
        <dbReference type="ARBA" id="ARBA00022448"/>
    </source>
</evidence>
<evidence type="ECO:0000256" key="5">
    <source>
        <dbReference type="ARBA" id="ARBA00022496"/>
    </source>
</evidence>
<evidence type="ECO:0000259" key="18">
    <source>
        <dbReference type="Pfam" id="PF07715"/>
    </source>
</evidence>
<keyword evidence="3 14" id="KW-0813">Transport</keyword>
<dbReference type="Pfam" id="PF07715">
    <property type="entry name" value="Plug"/>
    <property type="match status" value="1"/>
</dbReference>
<dbReference type="AlphaFoldDB" id="A0A6I2KY65"/>
<protein>
    <submittedName>
        <fullName evidence="19">TonB-dependent receptor</fullName>
    </submittedName>
</protein>
<dbReference type="RefSeq" id="WP_154374853.1">
    <property type="nucleotide sequence ID" value="NZ_WKJK01000003.1"/>
</dbReference>
<evidence type="ECO:0000256" key="1">
    <source>
        <dbReference type="ARBA" id="ARBA00004571"/>
    </source>
</evidence>
<feature type="chain" id="PRO_5026202806" evidence="16">
    <location>
        <begin position="28"/>
        <end position="741"/>
    </location>
</feature>
<dbReference type="Proteomes" id="UP000433309">
    <property type="component" value="Unassembled WGS sequence"/>
</dbReference>
<comment type="subcellular location">
    <subcellularLocation>
        <location evidence="1 14">Cell outer membrane</location>
        <topology evidence="1 14">Multi-pass membrane protein</topology>
    </subcellularLocation>
</comment>
<dbReference type="InterPro" id="IPR000531">
    <property type="entry name" value="Beta-barrel_TonB"/>
</dbReference>
<evidence type="ECO:0000256" key="8">
    <source>
        <dbReference type="ARBA" id="ARBA00023004"/>
    </source>
</evidence>
<keyword evidence="10 15" id="KW-0798">TonB box</keyword>
<keyword evidence="5" id="KW-0410">Iron transport</keyword>
<keyword evidence="20" id="KW-1185">Reference proteome</keyword>
<evidence type="ECO:0000256" key="6">
    <source>
        <dbReference type="ARBA" id="ARBA00022692"/>
    </source>
</evidence>
<dbReference type="PANTHER" id="PTHR32552">
    <property type="entry name" value="FERRICHROME IRON RECEPTOR-RELATED"/>
    <property type="match status" value="1"/>
</dbReference>
<keyword evidence="6 14" id="KW-0812">Transmembrane</keyword>
<dbReference type="GO" id="GO:0015344">
    <property type="term" value="F:siderophore uptake transmembrane transporter activity"/>
    <property type="evidence" value="ECO:0007669"/>
    <property type="project" value="TreeGrafter"/>
</dbReference>
<gene>
    <name evidence="19" type="ORF">GJ699_08025</name>
</gene>
<feature type="domain" description="TonB-dependent receptor plug" evidence="18">
    <location>
        <begin position="69"/>
        <end position="177"/>
    </location>
</feature>